<geneLocation type="plasmid" evidence="2 3">
    <name>pSE-12228-06</name>
</geneLocation>
<keyword evidence="1" id="KW-0472">Membrane</keyword>
<evidence type="ECO:0000313" key="2">
    <source>
        <dbReference type="EMBL" id="AAO06206.1"/>
    </source>
</evidence>
<organism evidence="2 3">
    <name type="scientific">Staphylococcus epidermidis (strain ATCC 12228 / FDA PCI 1200)</name>
    <dbReference type="NCBI Taxonomy" id="176280"/>
    <lineage>
        <taxon>Bacteria</taxon>
        <taxon>Bacillati</taxon>
        <taxon>Bacillota</taxon>
        <taxon>Bacilli</taxon>
        <taxon>Bacillales</taxon>
        <taxon>Staphylococcaceae</taxon>
        <taxon>Staphylococcus</taxon>
    </lineage>
</organism>
<dbReference type="KEGG" id="sep:SE_p604"/>
<feature type="transmembrane region" description="Helical" evidence="1">
    <location>
        <begin position="7"/>
        <end position="27"/>
    </location>
</feature>
<keyword evidence="2" id="KW-0614">Plasmid</keyword>
<evidence type="ECO:0000313" key="3">
    <source>
        <dbReference type="Proteomes" id="UP000001411"/>
    </source>
</evidence>
<keyword evidence="1" id="KW-0812">Transmembrane</keyword>
<dbReference type="AlphaFoldDB" id="A0A0H2VIV6"/>
<protein>
    <submittedName>
        <fullName evidence="2">Mobilization protein</fullName>
    </submittedName>
</protein>
<proteinExistence type="predicted"/>
<dbReference type="OrthoDB" id="9553904at2"/>
<reference evidence="2 3" key="1">
    <citation type="journal article" date="2003" name="Mol. Microbiol.">
        <title>Genome-based analysis of virulence genes in a non-biofilm-forming Staphylococcus epidermidis strain (ATCC 12228).</title>
        <authorList>
            <person name="Zhang Y.Q."/>
            <person name="Ren S.X."/>
            <person name="Li H.L."/>
            <person name="Wang Y.X."/>
            <person name="Fu G."/>
            <person name="Yang J."/>
            <person name="Qin Z.Q."/>
            <person name="Miao Y.G."/>
            <person name="Wang W.Y."/>
            <person name="Chen R.S."/>
            <person name="Shen Y."/>
            <person name="Chen Z."/>
            <person name="Yuan Z.H."/>
            <person name="Zhao G.P."/>
            <person name="Qu D."/>
            <person name="Danchin A."/>
            <person name="Wen Y.M."/>
        </authorList>
    </citation>
    <scope>NUCLEOTIDE SEQUENCE [LARGE SCALE GENOMIC DNA]</scope>
    <source>
        <strain evidence="3">ATCC 12228 / FDA PCI 1200</strain>
        <plasmid evidence="2">pSE-12228-06</plasmid>
    </source>
</reference>
<gene>
    <name evidence="2" type="ordered locus">SE_p604</name>
</gene>
<dbReference type="Proteomes" id="UP000001411">
    <property type="component" value="Plasmid pSE-12228-06"/>
</dbReference>
<sequence length="66" mass="7758">MEHDPKIKMIVSAILFVMCLMILFYFIFFDPQFPVILCFSLLTFITGIDLYISYKKKKARDTNGNN</sequence>
<evidence type="ECO:0000256" key="1">
    <source>
        <dbReference type="SAM" id="Phobius"/>
    </source>
</evidence>
<keyword evidence="1" id="KW-1133">Transmembrane helix</keyword>
<dbReference type="PATRIC" id="fig|176280.10.peg.2362"/>
<feature type="transmembrane region" description="Helical" evidence="1">
    <location>
        <begin position="33"/>
        <end position="52"/>
    </location>
</feature>
<name>A0A0H2VIV6_STAES</name>
<accession>A0A0H2VIV6</accession>
<dbReference type="EMBL" id="AE015935">
    <property type="protein sequence ID" value="AAO06206.1"/>
    <property type="molecule type" value="Genomic_DNA"/>
</dbReference>
<dbReference type="HOGENOM" id="CLU_206011_0_0_9"/>